<name>C5KLG8_PERM5</name>
<protein>
    <submittedName>
        <fullName evidence="1">Uncharacterized protein</fullName>
    </submittedName>
</protein>
<proteinExistence type="predicted"/>
<dbReference type="AlphaFoldDB" id="C5KLG8"/>
<dbReference type="EMBL" id="GG673976">
    <property type="protein sequence ID" value="EER14676.1"/>
    <property type="molecule type" value="Genomic_DNA"/>
</dbReference>
<dbReference type="Proteomes" id="UP000007800">
    <property type="component" value="Unassembled WGS sequence"/>
</dbReference>
<gene>
    <name evidence="1" type="ORF">Pmar_PMAR008047</name>
</gene>
<reference evidence="1 2" key="1">
    <citation type="submission" date="2008-07" db="EMBL/GenBank/DDBJ databases">
        <authorList>
            <person name="El-Sayed N."/>
            <person name="Caler E."/>
            <person name="Inman J."/>
            <person name="Amedeo P."/>
            <person name="Hass B."/>
            <person name="Wortman J."/>
        </authorList>
    </citation>
    <scope>NUCLEOTIDE SEQUENCE [LARGE SCALE GENOMIC DNA]</scope>
    <source>
        <strain evidence="2">ATCC 50983 / TXsc</strain>
    </source>
</reference>
<accession>C5KLG8</accession>
<dbReference type="RefSeq" id="XP_002782880.1">
    <property type="nucleotide sequence ID" value="XM_002782834.1"/>
</dbReference>
<dbReference type="OrthoDB" id="443725at2759"/>
<dbReference type="InParanoid" id="C5KLG8"/>
<evidence type="ECO:0000313" key="2">
    <source>
        <dbReference type="Proteomes" id="UP000007800"/>
    </source>
</evidence>
<dbReference type="GeneID" id="9045709"/>
<sequence length="203" mass="22490">MTTIMDGDTKPALARAGLKASVIHVQDDILIASCDIDAGNRAFIIVTDILQRRAGFIVNCVKPQPPGKVAGFCGLQLCAKIYRPTPSRREFTEATYTLALNDSINCNPNRGKRGKKKVATTGNQLRDRRLQWLRSWCGVLNYVHLSLEAQDALNQLYSVTKIYQNDDSCTEDLHATIDTVSSAFRGLSDLYLNAVIPCANDWK</sequence>
<evidence type="ECO:0000313" key="1">
    <source>
        <dbReference type="EMBL" id="EER14676.1"/>
    </source>
</evidence>
<organism evidence="2">
    <name type="scientific">Perkinsus marinus (strain ATCC 50983 / TXsc)</name>
    <dbReference type="NCBI Taxonomy" id="423536"/>
    <lineage>
        <taxon>Eukaryota</taxon>
        <taxon>Sar</taxon>
        <taxon>Alveolata</taxon>
        <taxon>Perkinsozoa</taxon>
        <taxon>Perkinsea</taxon>
        <taxon>Perkinsida</taxon>
        <taxon>Perkinsidae</taxon>
        <taxon>Perkinsus</taxon>
    </lineage>
</organism>
<keyword evidence="2" id="KW-1185">Reference proteome</keyword>